<dbReference type="Proteomes" id="UP000053766">
    <property type="component" value="Unassembled WGS sequence"/>
</dbReference>
<keyword evidence="3" id="KW-0472">Membrane</keyword>
<sequence length="349" mass="38883">MIAVQTHHCGVLHVYVQGNLDERNGKTIILTCHDVGTNYKTFVRFVNHPTMVDVKNKSIFLHVCVPGQEDNAADYIGEYVLIIIHISFLIILHIFYCSFPTLDNIAEDLSCVLDKLDVKSCIVFGEGAGANILCRFAMENSNRILGIILVHCTSTTAGIVEYCKDKVTNIRLENDIMTDGAWEYLVSHKFGTANKKDRQFYVDELKRTLNPRNLSKYLLAFTKRTDLSSSIGSKLDKAHGIYVDLFSVDTLLVSGSKASHLHTVYSTQKSMNRRKTTLLIVDNVADVLQEAPENMARSLILLCKGCGVLSGVAIPGMERQRTLSSSMEEADRPRRLSVTQPTLPTVPSN</sequence>
<feature type="region of interest" description="Disordered" evidence="2">
    <location>
        <begin position="321"/>
        <end position="349"/>
    </location>
</feature>
<evidence type="ECO:0000256" key="1">
    <source>
        <dbReference type="ARBA" id="ARBA00005598"/>
    </source>
</evidence>
<dbReference type="InterPro" id="IPR004142">
    <property type="entry name" value="NDRG"/>
</dbReference>
<evidence type="ECO:0000313" key="5">
    <source>
        <dbReference type="Proteomes" id="UP000053766"/>
    </source>
</evidence>
<dbReference type="EMBL" id="KN716677">
    <property type="protein sequence ID" value="KJH42341.1"/>
    <property type="molecule type" value="Genomic_DNA"/>
</dbReference>
<dbReference type="OrthoDB" id="191979at2759"/>
<dbReference type="Pfam" id="PF03096">
    <property type="entry name" value="Ndr"/>
    <property type="match status" value="2"/>
</dbReference>
<evidence type="ECO:0000256" key="3">
    <source>
        <dbReference type="SAM" id="Phobius"/>
    </source>
</evidence>
<proteinExistence type="inferred from homology"/>
<keyword evidence="5" id="KW-1185">Reference proteome</keyword>
<dbReference type="InterPro" id="IPR029058">
    <property type="entry name" value="AB_hydrolase_fold"/>
</dbReference>
<evidence type="ECO:0000256" key="2">
    <source>
        <dbReference type="SAM" id="MobiDB-lite"/>
    </source>
</evidence>
<gene>
    <name evidence="4" type="ORF">DICVIV_11668</name>
</gene>
<organism evidence="4 5">
    <name type="scientific">Dictyocaulus viviparus</name>
    <name type="common">Bovine lungworm</name>
    <dbReference type="NCBI Taxonomy" id="29172"/>
    <lineage>
        <taxon>Eukaryota</taxon>
        <taxon>Metazoa</taxon>
        <taxon>Ecdysozoa</taxon>
        <taxon>Nematoda</taxon>
        <taxon>Chromadorea</taxon>
        <taxon>Rhabditida</taxon>
        <taxon>Rhabditina</taxon>
        <taxon>Rhabditomorpha</taxon>
        <taxon>Strongyloidea</taxon>
        <taxon>Metastrongylidae</taxon>
        <taxon>Dictyocaulus</taxon>
    </lineage>
</organism>
<feature type="transmembrane region" description="Helical" evidence="3">
    <location>
        <begin position="79"/>
        <end position="96"/>
    </location>
</feature>
<dbReference type="AlphaFoldDB" id="A0A0D8XJ32"/>
<dbReference type="Gene3D" id="3.40.50.1820">
    <property type="entry name" value="alpha/beta hydrolase"/>
    <property type="match status" value="1"/>
</dbReference>
<dbReference type="PANTHER" id="PTHR11034">
    <property type="entry name" value="N-MYC DOWNSTREAM REGULATED"/>
    <property type="match status" value="1"/>
</dbReference>
<evidence type="ECO:0000313" key="4">
    <source>
        <dbReference type="EMBL" id="KJH42341.1"/>
    </source>
</evidence>
<keyword evidence="3" id="KW-1133">Transmembrane helix</keyword>
<accession>A0A0D8XJ32</accession>
<protein>
    <submittedName>
        <fullName evidence="4">Ndr family protein</fullName>
    </submittedName>
</protein>
<feature type="compositionally biased region" description="Polar residues" evidence="2">
    <location>
        <begin position="337"/>
        <end position="349"/>
    </location>
</feature>
<reference evidence="4 5" key="1">
    <citation type="submission" date="2013-11" db="EMBL/GenBank/DDBJ databases">
        <title>Draft genome of the bovine lungworm Dictyocaulus viviparus.</title>
        <authorList>
            <person name="Mitreva M."/>
        </authorList>
    </citation>
    <scope>NUCLEOTIDE SEQUENCE [LARGE SCALE GENOMIC DNA]</scope>
    <source>
        <strain evidence="4 5">HannoverDv2000</strain>
    </source>
</reference>
<name>A0A0D8XJ32_DICVI</name>
<comment type="similarity">
    <text evidence="1">Belongs to the NDRG family.</text>
</comment>
<reference evidence="5" key="2">
    <citation type="journal article" date="2016" name="Sci. Rep.">
        <title>Dictyocaulus viviparus genome, variome and transcriptome elucidate lungworm biology and support future intervention.</title>
        <authorList>
            <person name="McNulty S.N."/>
            <person name="Strube C."/>
            <person name="Rosa B.A."/>
            <person name="Martin J.C."/>
            <person name="Tyagi R."/>
            <person name="Choi Y.J."/>
            <person name="Wang Q."/>
            <person name="Hallsworth Pepin K."/>
            <person name="Zhang X."/>
            <person name="Ozersky P."/>
            <person name="Wilson R.K."/>
            <person name="Sternberg P.W."/>
            <person name="Gasser R.B."/>
            <person name="Mitreva M."/>
        </authorList>
    </citation>
    <scope>NUCLEOTIDE SEQUENCE [LARGE SCALE GENOMIC DNA]</scope>
    <source>
        <strain evidence="5">HannoverDv2000</strain>
    </source>
</reference>
<dbReference type="SUPFAM" id="SSF53474">
    <property type="entry name" value="alpha/beta-Hydrolases"/>
    <property type="match status" value="1"/>
</dbReference>
<keyword evidence="3" id="KW-0812">Transmembrane</keyword>